<dbReference type="GO" id="GO:0005886">
    <property type="term" value="C:plasma membrane"/>
    <property type="evidence" value="ECO:0007669"/>
    <property type="project" value="UniProtKB-SubCell"/>
</dbReference>
<dbReference type="EMBL" id="FWFV01000002">
    <property type="protein sequence ID" value="SLN24304.1"/>
    <property type="molecule type" value="Genomic_DNA"/>
</dbReference>
<dbReference type="GO" id="GO:0033228">
    <property type="term" value="P:cysteine export across plasma membrane"/>
    <property type="evidence" value="ECO:0007669"/>
    <property type="project" value="TreeGrafter"/>
</dbReference>
<dbReference type="GO" id="GO:0015171">
    <property type="term" value="F:amino acid transmembrane transporter activity"/>
    <property type="evidence" value="ECO:0007669"/>
    <property type="project" value="TreeGrafter"/>
</dbReference>
<evidence type="ECO:0000256" key="2">
    <source>
        <dbReference type="ARBA" id="ARBA00022475"/>
    </source>
</evidence>
<dbReference type="AlphaFoldDB" id="A0A1Y5RSI0"/>
<keyword evidence="5 6" id="KW-0472">Membrane</keyword>
<evidence type="ECO:0000313" key="7">
    <source>
        <dbReference type="EMBL" id="SLN24304.1"/>
    </source>
</evidence>
<evidence type="ECO:0000256" key="4">
    <source>
        <dbReference type="ARBA" id="ARBA00022989"/>
    </source>
</evidence>
<keyword evidence="8" id="KW-1185">Reference proteome</keyword>
<dbReference type="PANTHER" id="PTHR30086:SF20">
    <property type="entry name" value="ARGININE EXPORTER PROTEIN ARGO-RELATED"/>
    <property type="match status" value="1"/>
</dbReference>
<protein>
    <submittedName>
        <fullName evidence="7">Cysteine/O-acetylserine efflux protein</fullName>
    </submittedName>
</protein>
<keyword evidence="4 6" id="KW-1133">Transmembrane helix</keyword>
<dbReference type="InterPro" id="IPR001123">
    <property type="entry name" value="LeuE-type"/>
</dbReference>
<dbReference type="Proteomes" id="UP000193870">
    <property type="component" value="Unassembled WGS sequence"/>
</dbReference>
<comment type="subcellular location">
    <subcellularLocation>
        <location evidence="1">Cell membrane</location>
        <topology evidence="1">Multi-pass membrane protein</topology>
    </subcellularLocation>
</comment>
<gene>
    <name evidence="7" type="primary">eamB</name>
    <name evidence="7" type="ORF">PAM7066_00858</name>
</gene>
<feature type="transmembrane region" description="Helical" evidence="6">
    <location>
        <begin position="112"/>
        <end position="133"/>
    </location>
</feature>
<evidence type="ECO:0000313" key="8">
    <source>
        <dbReference type="Proteomes" id="UP000193870"/>
    </source>
</evidence>
<keyword evidence="3 6" id="KW-0812">Transmembrane</keyword>
<evidence type="ECO:0000256" key="1">
    <source>
        <dbReference type="ARBA" id="ARBA00004651"/>
    </source>
</evidence>
<dbReference type="PANTHER" id="PTHR30086">
    <property type="entry name" value="ARGININE EXPORTER PROTEIN ARGO"/>
    <property type="match status" value="1"/>
</dbReference>
<evidence type="ECO:0000256" key="6">
    <source>
        <dbReference type="SAM" id="Phobius"/>
    </source>
</evidence>
<evidence type="ECO:0000256" key="3">
    <source>
        <dbReference type="ARBA" id="ARBA00022692"/>
    </source>
</evidence>
<evidence type="ECO:0000256" key="5">
    <source>
        <dbReference type="ARBA" id="ARBA00023136"/>
    </source>
</evidence>
<reference evidence="7 8" key="1">
    <citation type="submission" date="2017-03" db="EMBL/GenBank/DDBJ databases">
        <authorList>
            <person name="Afonso C.L."/>
            <person name="Miller P.J."/>
            <person name="Scott M.A."/>
            <person name="Spackman E."/>
            <person name="Goraichik I."/>
            <person name="Dimitrov K.M."/>
            <person name="Suarez D.L."/>
            <person name="Swayne D.E."/>
        </authorList>
    </citation>
    <scope>NUCLEOTIDE SEQUENCE [LARGE SCALE GENOMIC DNA]</scope>
    <source>
        <strain evidence="7 8">CECT 7066</strain>
    </source>
</reference>
<feature type="transmembrane region" description="Helical" evidence="6">
    <location>
        <begin position="184"/>
        <end position="205"/>
    </location>
</feature>
<name>A0A1Y5RSI0_9RHOB</name>
<sequence length="238" mass="25398">MVRSFICTAEERAGRAGSLAVSGIAPRDRRRSHLSLPAISRQIAGMTPDSFLTFVLFAAVATGTPGPNNLMVMASGANFGLRRTLPHIMGIALGFAVMIALVAAGMARIFELLPWLELTLMALSAVFLLYLAWKIATAAPPEAHRPQGRPLTFLQAAGFQWINPKAWAIALTTVAIYVEPSRALPAALVFATVALPLVTLWTVVGEGIGRILRTPRALRVFNVAMAAVLVGTMIPAFV</sequence>
<accession>A0A1Y5RSI0</accession>
<feature type="transmembrane region" description="Helical" evidence="6">
    <location>
        <begin position="51"/>
        <end position="72"/>
    </location>
</feature>
<feature type="transmembrane region" description="Helical" evidence="6">
    <location>
        <begin position="217"/>
        <end position="237"/>
    </location>
</feature>
<organism evidence="7 8">
    <name type="scientific">Palleronia marisminoris</name>
    <dbReference type="NCBI Taxonomy" id="315423"/>
    <lineage>
        <taxon>Bacteria</taxon>
        <taxon>Pseudomonadati</taxon>
        <taxon>Pseudomonadota</taxon>
        <taxon>Alphaproteobacteria</taxon>
        <taxon>Rhodobacterales</taxon>
        <taxon>Roseobacteraceae</taxon>
        <taxon>Palleronia</taxon>
    </lineage>
</organism>
<feature type="transmembrane region" description="Helical" evidence="6">
    <location>
        <begin position="84"/>
        <end position="106"/>
    </location>
</feature>
<proteinExistence type="predicted"/>
<dbReference type="Pfam" id="PF01810">
    <property type="entry name" value="LysE"/>
    <property type="match status" value="1"/>
</dbReference>
<dbReference type="STRING" id="315423.SAMN04488020_102423"/>
<keyword evidence="2" id="KW-1003">Cell membrane</keyword>